<dbReference type="GO" id="GO:0005829">
    <property type="term" value="C:cytosol"/>
    <property type="evidence" value="ECO:0007669"/>
    <property type="project" value="TreeGrafter"/>
</dbReference>
<dbReference type="InterPro" id="IPR035571">
    <property type="entry name" value="UPF0234-like_C"/>
</dbReference>
<dbReference type="InterPro" id="IPR036183">
    <property type="entry name" value="YajQ-like_sf"/>
</dbReference>
<proteinExistence type="inferred from homology"/>
<dbReference type="PANTHER" id="PTHR30476:SF0">
    <property type="entry name" value="UPF0234 PROTEIN YAJQ"/>
    <property type="match status" value="1"/>
</dbReference>
<evidence type="ECO:0000313" key="5">
    <source>
        <dbReference type="Proteomes" id="UP000013015"/>
    </source>
</evidence>
<dbReference type="GO" id="GO:0016853">
    <property type="term" value="F:isomerase activity"/>
    <property type="evidence" value="ECO:0007669"/>
    <property type="project" value="UniProtKB-KW"/>
</dbReference>
<evidence type="ECO:0000256" key="2">
    <source>
        <dbReference type="ARBA" id="ARBA00093450"/>
    </source>
</evidence>
<dbReference type="CDD" id="cd11740">
    <property type="entry name" value="YajQ_like"/>
    <property type="match status" value="1"/>
</dbReference>
<gene>
    <name evidence="4" type="primary">trpF</name>
    <name evidence="4" type="ORF">HMPREF9004_1268</name>
</gene>
<dbReference type="SUPFAM" id="SSF89963">
    <property type="entry name" value="YajQ-like"/>
    <property type="match status" value="2"/>
</dbReference>
<dbReference type="GO" id="GO:0000166">
    <property type="term" value="F:nucleotide binding"/>
    <property type="evidence" value="ECO:0007669"/>
    <property type="project" value="UniProtKB-UniRule"/>
</dbReference>
<name>N6X2L4_9ACTO</name>
<comment type="caution">
    <text evidence="4">The sequence shown here is derived from an EMBL/GenBank/DDBJ whole genome shotgun (WGS) entry which is preliminary data.</text>
</comment>
<sequence length="167" mass="18553">MADSSFDIVSKLDRQEVDNAVNQTAKEIANRYDFRGVDATIRLAGDAIEMEANSADRVLAILDVLQSKLIRRGLSLKCLDYKDREPKPSGKIYKLVTPLREGIAQDIAKKISKLIREEGPKGVKAQIQGDELRVSSKSRNDLQAVIALLKGPKGDELDVALQFVNYR</sequence>
<dbReference type="InterPro" id="IPR007551">
    <property type="entry name" value="YajQ/Smlt4090-like"/>
</dbReference>
<reference evidence="4 5" key="1">
    <citation type="submission" date="2013-03" db="EMBL/GenBank/DDBJ databases">
        <title>Reference genome for the Human Microbiome Project.</title>
        <authorList>
            <person name="Aqrawi P."/>
            <person name="Ayvaz T."/>
            <person name="Bess C."/>
            <person name="Blankenburg K."/>
            <person name="Coyle M."/>
            <person name="Deng J."/>
            <person name="Forbes L."/>
            <person name="Fowler G."/>
            <person name="Francisco L."/>
            <person name="Fu Q."/>
            <person name="Gibbs R."/>
            <person name="Gross S."/>
            <person name="Gubbala S."/>
            <person name="Hale W."/>
            <person name="Hemphill L."/>
            <person name="Highlander S."/>
            <person name="Hirani K."/>
            <person name="Jackson L."/>
            <person name="Jakkamsetti A."/>
            <person name="Javaid M."/>
            <person name="Jayaseelan J.C."/>
            <person name="Jiang H."/>
            <person name="Joshi V."/>
            <person name="Korchina V."/>
            <person name="Kovar C."/>
            <person name="Lara F."/>
            <person name="Lee S."/>
            <person name="Liu Y."/>
            <person name="Mata R."/>
            <person name="Mathew T."/>
            <person name="Munidasa M."/>
            <person name="Muzny D."/>
            <person name="Nazareth L."/>
            <person name="Ngo R."/>
            <person name="Nguyen L."/>
            <person name="Nguyen N."/>
            <person name="Okwuonu G."/>
            <person name="Ongeri F."/>
            <person name="Palculict T."/>
            <person name="Patil S."/>
            <person name="Petrosino J."/>
            <person name="Pham C."/>
            <person name="Pham P."/>
            <person name="Pu L.-L."/>
            <person name="Qin X."/>
            <person name="Qu J."/>
            <person name="Reid J."/>
            <person name="Ross M."/>
            <person name="Ruth R."/>
            <person name="Saada N."/>
            <person name="San Lucas F."/>
            <person name="Santibanez J."/>
            <person name="Shang Y."/>
            <person name="Simmons D."/>
            <person name="Song X.-Z."/>
            <person name="Tang L.-Y."/>
            <person name="Thornton R."/>
            <person name="Warren J."/>
            <person name="Weissenberger G."/>
            <person name="Wilczek-Boney K."/>
            <person name="Worley K."/>
            <person name="Youmans B."/>
            <person name="Zhang J."/>
            <person name="Zhang L."/>
            <person name="Zhao Z."/>
            <person name="Zhou C."/>
            <person name="Zhu D."/>
            <person name="Zhu Y."/>
        </authorList>
    </citation>
    <scope>NUCLEOTIDE SEQUENCE [LARGE SCALE GENOMIC DNA]</scope>
    <source>
        <strain evidence="4 5">F0333</strain>
    </source>
</reference>
<dbReference type="PATRIC" id="fig|888050.3.peg.1210"/>
<keyword evidence="1 3" id="KW-0547">Nucleotide-binding</keyword>
<dbReference type="Gene3D" id="3.30.70.990">
    <property type="entry name" value="YajQ-like, domain 2"/>
    <property type="match status" value="1"/>
</dbReference>
<evidence type="ECO:0000313" key="4">
    <source>
        <dbReference type="EMBL" id="ENO17996.1"/>
    </source>
</evidence>
<keyword evidence="5" id="KW-1185">Reference proteome</keyword>
<dbReference type="EMBL" id="AQHZ01000021">
    <property type="protein sequence ID" value="ENO17996.1"/>
    <property type="molecule type" value="Genomic_DNA"/>
</dbReference>
<dbReference type="InterPro" id="IPR035570">
    <property type="entry name" value="UPF0234_N"/>
</dbReference>
<evidence type="ECO:0000256" key="1">
    <source>
        <dbReference type="ARBA" id="ARBA00022741"/>
    </source>
</evidence>
<dbReference type="FunFam" id="3.30.70.860:FF:000004">
    <property type="entry name" value="UPF0234 protein AWC22_11905"/>
    <property type="match status" value="1"/>
</dbReference>
<accession>N6X2L4</accession>
<dbReference type="AlphaFoldDB" id="N6X2L4"/>
<dbReference type="HOGENOM" id="CLU_099839_0_0_11"/>
<dbReference type="Proteomes" id="UP000013015">
    <property type="component" value="Unassembled WGS sequence"/>
</dbReference>
<dbReference type="RefSeq" id="WP_005963460.1">
    <property type="nucleotide sequence ID" value="NZ_CP040505.1"/>
</dbReference>
<dbReference type="STRING" id="888050.HMPREF9004_1268"/>
<dbReference type="Gene3D" id="3.30.70.860">
    <property type="match status" value="1"/>
</dbReference>
<keyword evidence="4" id="KW-0413">Isomerase</keyword>
<comment type="similarity">
    <text evidence="2 3">Belongs to the YajQ family.</text>
</comment>
<dbReference type="OrthoDB" id="9801447at2"/>
<comment type="function">
    <text evidence="3">Nucleotide-binding protein.</text>
</comment>
<dbReference type="PANTHER" id="PTHR30476">
    <property type="entry name" value="UPF0234 PROTEIN YAJQ"/>
    <property type="match status" value="1"/>
</dbReference>
<dbReference type="Pfam" id="PF04461">
    <property type="entry name" value="YajQ"/>
    <property type="match status" value="1"/>
</dbReference>
<organism evidence="4 5">
    <name type="scientific">Schaalia cardiffensis F0333</name>
    <dbReference type="NCBI Taxonomy" id="888050"/>
    <lineage>
        <taxon>Bacteria</taxon>
        <taxon>Bacillati</taxon>
        <taxon>Actinomycetota</taxon>
        <taxon>Actinomycetes</taxon>
        <taxon>Actinomycetales</taxon>
        <taxon>Actinomycetaceae</taxon>
        <taxon>Schaalia</taxon>
    </lineage>
</organism>
<dbReference type="HAMAP" id="MF_00632">
    <property type="entry name" value="UPF0234"/>
    <property type="match status" value="1"/>
</dbReference>
<dbReference type="NCBIfam" id="NF003819">
    <property type="entry name" value="PRK05412.1"/>
    <property type="match status" value="1"/>
</dbReference>
<evidence type="ECO:0000256" key="3">
    <source>
        <dbReference type="HAMAP-Rule" id="MF_00632"/>
    </source>
</evidence>
<dbReference type="eggNOG" id="COG1666">
    <property type="taxonomic scope" value="Bacteria"/>
</dbReference>
<protein>
    <recommendedName>
        <fullName evidence="3">Nucleotide-binding protein HMPREF9004_1268</fullName>
    </recommendedName>
</protein>